<dbReference type="Proteomes" id="UP000664991">
    <property type="component" value="Unassembled WGS sequence"/>
</dbReference>
<dbReference type="PANTHER" id="PTHR10972:SF53">
    <property type="entry name" value="OXYSTEROL-BINDING PROTEIN-RELATED PROTEIN 1"/>
    <property type="match status" value="1"/>
</dbReference>
<organism evidence="2 3">
    <name type="scientific">Ovis aries</name>
    <name type="common">Sheep</name>
    <dbReference type="NCBI Taxonomy" id="9940"/>
    <lineage>
        <taxon>Eukaryota</taxon>
        <taxon>Metazoa</taxon>
        <taxon>Chordata</taxon>
        <taxon>Craniata</taxon>
        <taxon>Vertebrata</taxon>
        <taxon>Euteleostomi</taxon>
        <taxon>Mammalia</taxon>
        <taxon>Eutheria</taxon>
        <taxon>Laurasiatheria</taxon>
        <taxon>Artiodactyla</taxon>
        <taxon>Ruminantia</taxon>
        <taxon>Pecora</taxon>
        <taxon>Bovidae</taxon>
        <taxon>Caprinae</taxon>
        <taxon>Ovis</taxon>
    </lineage>
</organism>
<feature type="region of interest" description="Disordered" evidence="1">
    <location>
        <begin position="129"/>
        <end position="162"/>
    </location>
</feature>
<reference evidence="2 3" key="1">
    <citation type="submission" date="2020-12" db="EMBL/GenBank/DDBJ databases">
        <title>De novo assembly of Tibetan sheep genome.</title>
        <authorList>
            <person name="Li X."/>
        </authorList>
    </citation>
    <scope>NUCLEOTIDE SEQUENCE [LARGE SCALE GENOMIC DNA]</scope>
    <source>
        <tissue evidence="2">Heart</tissue>
    </source>
</reference>
<gene>
    <name evidence="2" type="ORF">JEQ12_020448</name>
</gene>
<name>A0A835ZGH7_SHEEP</name>
<accession>A0A835ZGH7</accession>
<feature type="compositionally biased region" description="Basic and acidic residues" evidence="1">
    <location>
        <begin position="129"/>
        <end position="148"/>
    </location>
</feature>
<dbReference type="SUPFAM" id="SSF144000">
    <property type="entry name" value="Oxysterol-binding protein-like"/>
    <property type="match status" value="1"/>
</dbReference>
<dbReference type="GO" id="GO:0005886">
    <property type="term" value="C:plasma membrane"/>
    <property type="evidence" value="ECO:0007669"/>
    <property type="project" value="TreeGrafter"/>
</dbReference>
<evidence type="ECO:0000313" key="3">
    <source>
        <dbReference type="Proteomes" id="UP000664991"/>
    </source>
</evidence>
<protein>
    <submittedName>
        <fullName evidence="2">Uncharacterized protein</fullName>
    </submittedName>
</protein>
<dbReference type="GO" id="GO:0005829">
    <property type="term" value="C:cytosol"/>
    <property type="evidence" value="ECO:0007669"/>
    <property type="project" value="TreeGrafter"/>
</dbReference>
<comment type="caution">
    <text evidence="2">The sequence shown here is derived from an EMBL/GenBank/DDBJ whole genome shotgun (WGS) entry which is preliminary data.</text>
</comment>
<evidence type="ECO:0000256" key="1">
    <source>
        <dbReference type="SAM" id="MobiDB-lite"/>
    </source>
</evidence>
<dbReference type="InterPro" id="IPR000648">
    <property type="entry name" value="Oxysterol-bd"/>
</dbReference>
<feature type="region of interest" description="Disordered" evidence="1">
    <location>
        <begin position="41"/>
        <end position="60"/>
    </location>
</feature>
<evidence type="ECO:0000313" key="2">
    <source>
        <dbReference type="EMBL" id="KAG5194087.1"/>
    </source>
</evidence>
<dbReference type="GO" id="GO:0015485">
    <property type="term" value="F:cholesterol binding"/>
    <property type="evidence" value="ECO:0007669"/>
    <property type="project" value="TreeGrafter"/>
</dbReference>
<proteinExistence type="predicted"/>
<dbReference type="EMBL" id="JAEMGP010000027">
    <property type="protein sequence ID" value="KAG5194087.1"/>
    <property type="molecule type" value="Genomic_DNA"/>
</dbReference>
<dbReference type="AlphaFoldDB" id="A0A835ZGH7"/>
<dbReference type="GO" id="GO:0097038">
    <property type="term" value="C:perinuclear endoplasmic reticulum"/>
    <property type="evidence" value="ECO:0007669"/>
    <property type="project" value="TreeGrafter"/>
</dbReference>
<dbReference type="PANTHER" id="PTHR10972">
    <property type="entry name" value="OXYSTEROL-BINDING PROTEIN-RELATED"/>
    <property type="match status" value="1"/>
</dbReference>
<sequence length="195" mass="21843">MDLLLSKSSSSKKKLQKAIAGRLLIECVDLATFDAYQKNDKKNTEEKNSKQVSASEESDEMPVPEFQSVFVIPGSVLLWQIVPRPPNLAQMNNFTSFAVVLNEVDKEMESMLPKTDCRLRPDTRAMENREMDQASEEKSDLRNKEWHARTGPSQRTGRRGGSIKALIPTAELRTGFILAATGTETTSICLTFTKM</sequence>
<dbReference type="Pfam" id="PF01237">
    <property type="entry name" value="Oxysterol_BP"/>
    <property type="match status" value="1"/>
</dbReference>
<dbReference type="InterPro" id="IPR037239">
    <property type="entry name" value="OSBP_sf"/>
</dbReference>